<reference evidence="4" key="4">
    <citation type="journal article" date="2008" name="Nucleic Acids Res.">
        <title>The rice annotation project database (RAP-DB): 2008 update.</title>
        <authorList>
            <consortium name="The rice annotation project (RAP)"/>
        </authorList>
    </citation>
    <scope>GENOME REANNOTATION</scope>
    <source>
        <strain evidence="4">cv. Nipponbare</strain>
    </source>
</reference>
<protein>
    <submittedName>
        <fullName evidence="3">Uncharacterized protein</fullName>
    </submittedName>
</protein>
<dbReference type="EMBL" id="AP006845">
    <property type="protein sequence ID" value="BAD17830.1"/>
    <property type="molecule type" value="Genomic_DNA"/>
</dbReference>
<proteinExistence type="predicted"/>
<organism evidence="3 4">
    <name type="scientific">Oryza sativa subsp. japonica</name>
    <name type="common">Rice</name>
    <dbReference type="NCBI Taxonomy" id="39947"/>
    <lineage>
        <taxon>Eukaryota</taxon>
        <taxon>Viridiplantae</taxon>
        <taxon>Streptophyta</taxon>
        <taxon>Embryophyta</taxon>
        <taxon>Tracheophyta</taxon>
        <taxon>Spermatophyta</taxon>
        <taxon>Magnoliopsida</taxon>
        <taxon>Liliopsida</taxon>
        <taxon>Poales</taxon>
        <taxon>Poaceae</taxon>
        <taxon>BOP clade</taxon>
        <taxon>Oryzoideae</taxon>
        <taxon>Oryzeae</taxon>
        <taxon>Oryzinae</taxon>
        <taxon>Oryza</taxon>
        <taxon>Oryza sativa</taxon>
    </lineage>
</organism>
<reference evidence="3" key="2">
    <citation type="submission" date="2004-04" db="EMBL/GenBank/DDBJ databases">
        <title>Oryza sativa nipponbare(GA3) genomic DNA, chromosome 8, fosmid clone:OSJNOa174H12.</title>
        <authorList>
            <person name="Sasaki T."/>
            <person name="Matsumoto T."/>
            <person name="Fujisawa M."/>
        </authorList>
    </citation>
    <scope>NUCLEOTIDE SEQUENCE</scope>
</reference>
<evidence type="ECO:0000313" key="4">
    <source>
        <dbReference type="Proteomes" id="UP000000763"/>
    </source>
</evidence>
<reference evidence="2" key="1">
    <citation type="submission" date="2003-05" db="EMBL/GenBank/DDBJ databases">
        <title>Oryza sativa nipponbare(GA3) genomic DNA, chromosome 8, PAC clone:P0104B02.</title>
        <authorList>
            <person name="Sasaki T."/>
            <person name="Matsumoto T."/>
            <person name="Katayose Y."/>
        </authorList>
    </citation>
    <scope>NUCLEOTIDE SEQUENCE</scope>
</reference>
<evidence type="ECO:0000256" key="1">
    <source>
        <dbReference type="SAM" id="MobiDB-lite"/>
    </source>
</evidence>
<feature type="compositionally biased region" description="Low complexity" evidence="1">
    <location>
        <begin position="16"/>
        <end position="27"/>
    </location>
</feature>
<gene>
    <name evidence="3" type="ORF">OSJNOa174H12.8</name>
    <name evidence="2" type="ORF">P0104B02.3</name>
</gene>
<reference evidence="4" key="3">
    <citation type="journal article" date="2005" name="Nature">
        <title>The map-based sequence of the rice genome.</title>
        <authorList>
            <consortium name="International rice genome sequencing project (IRGSP)"/>
            <person name="Matsumoto T."/>
            <person name="Wu J."/>
            <person name="Kanamori H."/>
            <person name="Katayose Y."/>
            <person name="Fujisawa M."/>
            <person name="Namiki N."/>
            <person name="Mizuno H."/>
            <person name="Yamamoto K."/>
            <person name="Antonio B.A."/>
            <person name="Baba T."/>
            <person name="Sakata K."/>
            <person name="Nagamura Y."/>
            <person name="Aoki H."/>
            <person name="Arikawa K."/>
            <person name="Arita K."/>
            <person name="Bito T."/>
            <person name="Chiden Y."/>
            <person name="Fujitsuka N."/>
            <person name="Fukunaka R."/>
            <person name="Hamada M."/>
            <person name="Harada C."/>
            <person name="Hayashi A."/>
            <person name="Hijishita S."/>
            <person name="Honda M."/>
            <person name="Hosokawa S."/>
            <person name="Ichikawa Y."/>
            <person name="Idonuma A."/>
            <person name="Iijima M."/>
            <person name="Ikeda M."/>
            <person name="Ikeno M."/>
            <person name="Ito K."/>
            <person name="Ito S."/>
            <person name="Ito T."/>
            <person name="Ito Y."/>
            <person name="Ito Y."/>
            <person name="Iwabuchi A."/>
            <person name="Kamiya K."/>
            <person name="Karasawa W."/>
            <person name="Kurita K."/>
            <person name="Katagiri S."/>
            <person name="Kikuta A."/>
            <person name="Kobayashi H."/>
            <person name="Kobayashi N."/>
            <person name="Machita K."/>
            <person name="Maehara T."/>
            <person name="Masukawa M."/>
            <person name="Mizubayashi T."/>
            <person name="Mukai Y."/>
            <person name="Nagasaki H."/>
            <person name="Nagata Y."/>
            <person name="Naito S."/>
            <person name="Nakashima M."/>
            <person name="Nakama Y."/>
            <person name="Nakamichi Y."/>
            <person name="Nakamura M."/>
            <person name="Meguro A."/>
            <person name="Negishi M."/>
            <person name="Ohta I."/>
            <person name="Ohta T."/>
            <person name="Okamoto M."/>
            <person name="Ono N."/>
            <person name="Saji S."/>
            <person name="Sakaguchi M."/>
            <person name="Sakai K."/>
            <person name="Shibata M."/>
            <person name="Shimokawa T."/>
            <person name="Song J."/>
            <person name="Takazaki Y."/>
            <person name="Terasawa K."/>
            <person name="Tsugane M."/>
            <person name="Tsuji K."/>
            <person name="Ueda S."/>
            <person name="Waki K."/>
            <person name="Yamagata H."/>
            <person name="Yamamoto M."/>
            <person name="Yamamoto S."/>
            <person name="Yamane H."/>
            <person name="Yoshiki S."/>
            <person name="Yoshihara R."/>
            <person name="Yukawa K."/>
            <person name="Zhong H."/>
            <person name="Yano M."/>
            <person name="Yuan Q."/>
            <person name="Ouyang S."/>
            <person name="Liu J."/>
            <person name="Jones K.M."/>
            <person name="Gansberger K."/>
            <person name="Moffat K."/>
            <person name="Hill J."/>
            <person name="Bera J."/>
            <person name="Fadrosh D."/>
            <person name="Jin S."/>
            <person name="Johri S."/>
            <person name="Kim M."/>
            <person name="Overton L."/>
            <person name="Reardon M."/>
            <person name="Tsitrin T."/>
            <person name="Vuong H."/>
            <person name="Weaver B."/>
            <person name="Ciecko A."/>
            <person name="Tallon L."/>
            <person name="Jackson J."/>
            <person name="Pai G."/>
            <person name="Aken S.V."/>
            <person name="Utterback T."/>
            <person name="Reidmuller S."/>
            <person name="Feldblyum T."/>
            <person name="Hsiao J."/>
            <person name="Zismann V."/>
            <person name="Iobst S."/>
            <person name="de Vazeille A.R."/>
            <person name="Buell C.R."/>
            <person name="Ying K."/>
            <person name="Li Y."/>
            <person name="Lu T."/>
            <person name="Huang Y."/>
            <person name="Zhao Q."/>
            <person name="Feng Q."/>
            <person name="Zhang L."/>
            <person name="Zhu J."/>
            <person name="Weng Q."/>
            <person name="Mu J."/>
            <person name="Lu Y."/>
            <person name="Fan D."/>
            <person name="Liu Y."/>
            <person name="Guan J."/>
            <person name="Zhang Y."/>
            <person name="Yu S."/>
            <person name="Liu X."/>
            <person name="Zhang Y."/>
            <person name="Hong G."/>
            <person name="Han B."/>
            <person name="Choisne N."/>
            <person name="Demange N."/>
            <person name="Orjeda G."/>
            <person name="Samain S."/>
            <person name="Cattolico L."/>
            <person name="Pelletier E."/>
            <person name="Couloux A."/>
            <person name="Segurens B."/>
            <person name="Wincker P."/>
            <person name="D'Hont A."/>
            <person name="Scarpelli C."/>
            <person name="Weissenbach J."/>
            <person name="Salanoubat M."/>
            <person name="Quetier F."/>
            <person name="Yu Y."/>
            <person name="Kim H.R."/>
            <person name="Rambo T."/>
            <person name="Currie J."/>
            <person name="Collura K."/>
            <person name="Luo M."/>
            <person name="Yang T."/>
            <person name="Ammiraju J.S.S."/>
            <person name="Engler F."/>
            <person name="Soderlund C."/>
            <person name="Wing R.A."/>
            <person name="Palmer L.E."/>
            <person name="de la Bastide M."/>
            <person name="Spiegel L."/>
            <person name="Nascimento L."/>
            <person name="Zutavern T."/>
            <person name="O'Shaughnessy A."/>
            <person name="Dike S."/>
            <person name="Dedhia N."/>
            <person name="Preston R."/>
            <person name="Balija V."/>
            <person name="McCombie W.R."/>
            <person name="Chow T."/>
            <person name="Chen H."/>
            <person name="Chung M."/>
            <person name="Chen C."/>
            <person name="Shaw J."/>
            <person name="Wu H."/>
            <person name="Hsiao K."/>
            <person name="Chao Y."/>
            <person name="Chu M."/>
            <person name="Cheng C."/>
            <person name="Hour A."/>
            <person name="Lee P."/>
            <person name="Lin S."/>
            <person name="Lin Y."/>
            <person name="Liou J."/>
            <person name="Liu S."/>
            <person name="Hsing Y."/>
            <person name="Raghuvanshi S."/>
            <person name="Mohanty A."/>
            <person name="Bharti A.K."/>
            <person name="Gaur A."/>
            <person name="Gupta V."/>
            <person name="Kumar D."/>
            <person name="Ravi V."/>
            <person name="Vij S."/>
            <person name="Kapur A."/>
            <person name="Khurana P."/>
            <person name="Khurana P."/>
            <person name="Khurana J.P."/>
            <person name="Tyagi A.K."/>
            <person name="Gaikwad K."/>
            <person name="Singh A."/>
            <person name="Dalal V."/>
            <person name="Srivastava S."/>
            <person name="Dixit A."/>
            <person name="Pal A.K."/>
            <person name="Ghazi I.A."/>
            <person name="Yadav M."/>
            <person name="Pandit A."/>
            <person name="Bhargava A."/>
            <person name="Sureshbabu K."/>
            <person name="Batra K."/>
            <person name="Sharma T.R."/>
            <person name="Mohapatra T."/>
            <person name="Singh N.K."/>
            <person name="Messing J."/>
            <person name="Nelson A.B."/>
            <person name="Fuks G."/>
            <person name="Kavchok S."/>
            <person name="Keizer G."/>
            <person name="Linton E."/>
            <person name="Llaca V."/>
            <person name="Song R."/>
            <person name="Tanyolac B."/>
            <person name="Young S."/>
            <person name="Ho-Il K."/>
            <person name="Hahn J.H."/>
            <person name="Sangsakoo G."/>
            <person name="Vanavichit A."/>
            <person name="de Mattos Luiz.A.T."/>
            <person name="Zimmer P.D."/>
            <person name="Malone G."/>
            <person name="Dellagostin O."/>
            <person name="de Oliveira A.C."/>
            <person name="Bevan M."/>
            <person name="Bancroft I."/>
            <person name="Minx P."/>
            <person name="Cordum H."/>
            <person name="Wilson R."/>
            <person name="Cheng Z."/>
            <person name="Jin W."/>
            <person name="Jiang J."/>
            <person name="Leong S.A."/>
            <person name="Iwama H."/>
            <person name="Gojobori T."/>
            <person name="Itoh T."/>
            <person name="Niimura Y."/>
            <person name="Fujii Y."/>
            <person name="Habara T."/>
            <person name="Sakai H."/>
            <person name="Sato Y."/>
            <person name="Wilson G."/>
            <person name="Kumar K."/>
            <person name="McCouch S."/>
            <person name="Juretic N."/>
            <person name="Hoen D."/>
            <person name="Wright S."/>
            <person name="Bruskiewich R."/>
            <person name="Bureau T."/>
            <person name="Miyao A."/>
            <person name="Hirochika H."/>
            <person name="Nishikawa T."/>
            <person name="Kadowaki K."/>
            <person name="Sugiura M."/>
            <person name="Burr B."/>
            <person name="Sasaki T."/>
        </authorList>
    </citation>
    <scope>NUCLEOTIDE SEQUENCE [LARGE SCALE GENOMIC DNA]</scope>
    <source>
        <strain evidence="4">cv. Nipponbare</strain>
    </source>
</reference>
<dbReference type="Proteomes" id="UP000000763">
    <property type="component" value="Chromosome 8"/>
</dbReference>
<feature type="compositionally biased region" description="Basic residues" evidence="1">
    <location>
        <begin position="28"/>
        <end position="39"/>
    </location>
</feature>
<accession>A0A0N7KPZ5</accession>
<dbReference type="EMBL" id="AP006461">
    <property type="protein sequence ID" value="BAD10763.1"/>
    <property type="molecule type" value="Genomic_DNA"/>
</dbReference>
<dbReference type="AlphaFoldDB" id="A0A0N7KPZ5"/>
<evidence type="ECO:0000313" key="2">
    <source>
        <dbReference type="EMBL" id="BAD10763.1"/>
    </source>
</evidence>
<evidence type="ECO:0000313" key="3">
    <source>
        <dbReference type="EMBL" id="BAD17830.1"/>
    </source>
</evidence>
<sequence length="120" mass="13887">MRKPRRRQGGSGCGTPRQQQRQWQRGMQRPRRRRGMKRLRRRRLRDTKVATMEVWDAEAAATTTVLCLSVDFAATIFNLSIHWATRRQQAPVASVLSICRFGRHVSTAVEGRAQLNRSSR</sequence>
<feature type="region of interest" description="Disordered" evidence="1">
    <location>
        <begin position="1"/>
        <end position="39"/>
    </location>
</feature>
<name>A0A0N7KPZ5_ORYSJ</name>